<accession>A0A4Y8APY6</accession>
<dbReference type="AlphaFoldDB" id="A0A4Y8APY6"/>
<reference evidence="1 2" key="1">
    <citation type="journal article" date="2011" name="J. Microbiol.">
        <title>Gramella jeungdoensis sp. nov., isolated from a solar saltern in Korea.</title>
        <authorList>
            <person name="Joung Y."/>
            <person name="Kim H."/>
            <person name="Jang T."/>
            <person name="Ahn T.S."/>
            <person name="Joh K."/>
        </authorList>
    </citation>
    <scope>NUCLEOTIDE SEQUENCE [LARGE SCALE GENOMIC DNA]</scope>
    <source>
        <strain evidence="1 2">KCTC 23123</strain>
    </source>
</reference>
<protein>
    <submittedName>
        <fullName evidence="1">Uncharacterized protein</fullName>
    </submittedName>
</protein>
<evidence type="ECO:0000313" key="1">
    <source>
        <dbReference type="EMBL" id="TEW72628.1"/>
    </source>
</evidence>
<dbReference type="EMBL" id="SNQI01000005">
    <property type="protein sequence ID" value="TEW72628.1"/>
    <property type="molecule type" value="Genomic_DNA"/>
</dbReference>
<dbReference type="RefSeq" id="WP_134249072.1">
    <property type="nucleotide sequence ID" value="NZ_SNQI01000005.1"/>
</dbReference>
<evidence type="ECO:0000313" key="2">
    <source>
        <dbReference type="Proteomes" id="UP000298517"/>
    </source>
</evidence>
<comment type="caution">
    <text evidence="1">The sequence shown here is derived from an EMBL/GenBank/DDBJ whole genome shotgun (WGS) entry which is preliminary data.</text>
</comment>
<gene>
    <name evidence="1" type="ORF">E2488_14370</name>
</gene>
<dbReference type="Proteomes" id="UP000298517">
    <property type="component" value="Unassembled WGS sequence"/>
</dbReference>
<organism evidence="1 2">
    <name type="scientific">Gramella jeungdoensis</name>
    <dbReference type="NCBI Taxonomy" id="708091"/>
    <lineage>
        <taxon>Bacteria</taxon>
        <taxon>Pseudomonadati</taxon>
        <taxon>Bacteroidota</taxon>
        <taxon>Flavobacteriia</taxon>
        <taxon>Flavobacteriales</taxon>
        <taxon>Flavobacteriaceae</taxon>
        <taxon>Christiangramia</taxon>
    </lineage>
</organism>
<name>A0A4Y8APY6_9FLAO</name>
<proteinExistence type="predicted"/>
<sequence length="98" mass="11580">MEREEQEKKNNEYLKQEAQKRIPDYIPFKNENSKNAFELGLIELNKKHQDYIESCPDDITCVENFIIIFDGGYSFKEESLLSDELRLDITNFLNTLPS</sequence>
<keyword evidence="2" id="KW-1185">Reference proteome</keyword>